<dbReference type="Proteomes" id="UP000446768">
    <property type="component" value="Unassembled WGS sequence"/>
</dbReference>
<comment type="caution">
    <text evidence="2">The sequence shown here is derived from an EMBL/GenBank/DDBJ whole genome shotgun (WGS) entry which is preliminary data.</text>
</comment>
<sequence>MKPSRVTRLVATVIAVISLLFAQLAVAAYACPGMVTPERLAISAMEGMEHCTAMDNAQPNLCHAHNHASQQSLDRPDVPPVPPFLASGLVQMVVMPELIVPPSQAAPAIPSMARATSPPLAIRLCCFRI</sequence>
<evidence type="ECO:0000256" key="1">
    <source>
        <dbReference type="SAM" id="SignalP"/>
    </source>
</evidence>
<accession>A0A7X2LTD5</accession>
<evidence type="ECO:0000313" key="3">
    <source>
        <dbReference type="Proteomes" id="UP000446768"/>
    </source>
</evidence>
<keyword evidence="3" id="KW-1185">Reference proteome</keyword>
<dbReference type="AlphaFoldDB" id="A0A7X2LTD5"/>
<evidence type="ECO:0008006" key="4">
    <source>
        <dbReference type="Google" id="ProtNLM"/>
    </source>
</evidence>
<gene>
    <name evidence="2" type="ORF">GJ700_08385</name>
</gene>
<feature type="signal peptide" evidence="1">
    <location>
        <begin position="1"/>
        <end position="27"/>
    </location>
</feature>
<name>A0A7X2LTD5_9BURK</name>
<feature type="chain" id="PRO_5030663761" description="Copper resistance protein" evidence="1">
    <location>
        <begin position="28"/>
        <end position="129"/>
    </location>
</feature>
<protein>
    <recommendedName>
        <fullName evidence="4">Copper resistance protein</fullName>
    </recommendedName>
</protein>
<dbReference type="PROSITE" id="PS51257">
    <property type="entry name" value="PROKAR_LIPOPROTEIN"/>
    <property type="match status" value="1"/>
</dbReference>
<keyword evidence="1" id="KW-0732">Signal</keyword>
<organism evidence="2 3">
    <name type="scientific">Pseudoduganella rivuli</name>
    <dbReference type="NCBI Taxonomy" id="2666085"/>
    <lineage>
        <taxon>Bacteria</taxon>
        <taxon>Pseudomonadati</taxon>
        <taxon>Pseudomonadota</taxon>
        <taxon>Betaproteobacteria</taxon>
        <taxon>Burkholderiales</taxon>
        <taxon>Oxalobacteraceae</taxon>
        <taxon>Telluria group</taxon>
        <taxon>Pseudoduganella</taxon>
    </lineage>
</organism>
<dbReference type="RefSeq" id="WP_154372531.1">
    <property type="nucleotide sequence ID" value="NZ_WKJJ01000004.1"/>
</dbReference>
<proteinExistence type="predicted"/>
<dbReference type="EMBL" id="WKJJ01000004">
    <property type="protein sequence ID" value="MRV71744.1"/>
    <property type="molecule type" value="Genomic_DNA"/>
</dbReference>
<reference evidence="2 3" key="1">
    <citation type="submission" date="2019-11" db="EMBL/GenBank/DDBJ databases">
        <title>Novel species isolated from a subtropical stream in China.</title>
        <authorList>
            <person name="Lu H."/>
        </authorList>
    </citation>
    <scope>NUCLEOTIDE SEQUENCE [LARGE SCALE GENOMIC DNA]</scope>
    <source>
        <strain evidence="2 3">FT92W</strain>
    </source>
</reference>
<evidence type="ECO:0000313" key="2">
    <source>
        <dbReference type="EMBL" id="MRV71744.1"/>
    </source>
</evidence>